<dbReference type="InterPro" id="IPR001138">
    <property type="entry name" value="Zn2Cys6_DnaBD"/>
</dbReference>
<evidence type="ECO:0000313" key="9">
    <source>
        <dbReference type="Proteomes" id="UP001149165"/>
    </source>
</evidence>
<dbReference type="PANTHER" id="PTHR47654:SF5">
    <property type="entry name" value="TRANSCRIPTION FACTOR DOMAIN-CONTAINING PROTEIN"/>
    <property type="match status" value="1"/>
</dbReference>
<dbReference type="GO" id="GO:0008270">
    <property type="term" value="F:zinc ion binding"/>
    <property type="evidence" value="ECO:0007669"/>
    <property type="project" value="InterPro"/>
</dbReference>
<keyword evidence="2" id="KW-0805">Transcription regulation</keyword>
<evidence type="ECO:0000259" key="7">
    <source>
        <dbReference type="PROSITE" id="PS50048"/>
    </source>
</evidence>
<dbReference type="Proteomes" id="UP001149165">
    <property type="component" value="Unassembled WGS sequence"/>
</dbReference>
<evidence type="ECO:0000256" key="6">
    <source>
        <dbReference type="SAM" id="MobiDB-lite"/>
    </source>
</evidence>
<dbReference type="CDD" id="cd12148">
    <property type="entry name" value="fungal_TF_MHR"/>
    <property type="match status" value="1"/>
</dbReference>
<keyword evidence="1" id="KW-0479">Metal-binding</keyword>
<dbReference type="PROSITE" id="PS00463">
    <property type="entry name" value="ZN2_CY6_FUNGAL_1"/>
    <property type="match status" value="1"/>
</dbReference>
<gene>
    <name evidence="8" type="ORF">N7456_006824</name>
</gene>
<dbReference type="CDD" id="cd00067">
    <property type="entry name" value="GAL4"/>
    <property type="match status" value="1"/>
</dbReference>
<keyword evidence="5" id="KW-0539">Nucleus</keyword>
<dbReference type="SMART" id="SM00066">
    <property type="entry name" value="GAL4"/>
    <property type="match status" value="1"/>
</dbReference>
<evidence type="ECO:0000256" key="2">
    <source>
        <dbReference type="ARBA" id="ARBA00023015"/>
    </source>
</evidence>
<evidence type="ECO:0000256" key="1">
    <source>
        <dbReference type="ARBA" id="ARBA00022723"/>
    </source>
</evidence>
<protein>
    <recommendedName>
        <fullName evidence="7">Zn(2)-C6 fungal-type domain-containing protein</fullName>
    </recommendedName>
</protein>
<comment type="caution">
    <text evidence="8">The sequence shown here is derived from an EMBL/GenBank/DDBJ whole genome shotgun (WGS) entry which is preliminary data.</text>
</comment>
<accession>A0A9W9KD94</accession>
<dbReference type="PROSITE" id="PS50048">
    <property type="entry name" value="ZN2_CY6_FUNGAL_2"/>
    <property type="match status" value="1"/>
</dbReference>
<dbReference type="SMART" id="SM00906">
    <property type="entry name" value="Fungal_trans"/>
    <property type="match status" value="1"/>
</dbReference>
<dbReference type="Pfam" id="PF00172">
    <property type="entry name" value="Zn_clus"/>
    <property type="match status" value="1"/>
</dbReference>
<evidence type="ECO:0000313" key="8">
    <source>
        <dbReference type="EMBL" id="KAJ5100772.1"/>
    </source>
</evidence>
<dbReference type="EMBL" id="JAPQKH010000004">
    <property type="protein sequence ID" value="KAJ5100772.1"/>
    <property type="molecule type" value="Genomic_DNA"/>
</dbReference>
<dbReference type="GO" id="GO:0000981">
    <property type="term" value="F:DNA-binding transcription factor activity, RNA polymerase II-specific"/>
    <property type="evidence" value="ECO:0007669"/>
    <property type="project" value="InterPro"/>
</dbReference>
<dbReference type="Gene3D" id="4.10.240.10">
    <property type="entry name" value="Zn(2)-C6 fungal-type DNA-binding domain"/>
    <property type="match status" value="1"/>
</dbReference>
<evidence type="ECO:0000256" key="3">
    <source>
        <dbReference type="ARBA" id="ARBA00023125"/>
    </source>
</evidence>
<dbReference type="GO" id="GO:0003677">
    <property type="term" value="F:DNA binding"/>
    <property type="evidence" value="ECO:0007669"/>
    <property type="project" value="UniProtKB-KW"/>
</dbReference>
<name>A0A9W9KD94_9EURO</name>
<dbReference type="Pfam" id="PF04082">
    <property type="entry name" value="Fungal_trans"/>
    <property type="match status" value="1"/>
</dbReference>
<evidence type="ECO:0000256" key="5">
    <source>
        <dbReference type="ARBA" id="ARBA00023242"/>
    </source>
</evidence>
<dbReference type="SUPFAM" id="SSF57701">
    <property type="entry name" value="Zn2/Cys6 DNA-binding domain"/>
    <property type="match status" value="1"/>
</dbReference>
<dbReference type="InterPro" id="IPR036864">
    <property type="entry name" value="Zn2-C6_fun-type_DNA-bd_sf"/>
</dbReference>
<dbReference type="InterPro" id="IPR007219">
    <property type="entry name" value="XnlR_reg_dom"/>
</dbReference>
<keyword evidence="9" id="KW-1185">Reference proteome</keyword>
<keyword evidence="3" id="KW-0238">DNA-binding</keyword>
<dbReference type="GO" id="GO:0006351">
    <property type="term" value="P:DNA-templated transcription"/>
    <property type="evidence" value="ECO:0007669"/>
    <property type="project" value="InterPro"/>
</dbReference>
<feature type="domain" description="Zn(2)-C6 fungal-type" evidence="7">
    <location>
        <begin position="80"/>
        <end position="111"/>
    </location>
</feature>
<reference evidence="8" key="1">
    <citation type="submission" date="2022-11" db="EMBL/GenBank/DDBJ databases">
        <authorList>
            <person name="Petersen C."/>
        </authorList>
    </citation>
    <scope>NUCLEOTIDE SEQUENCE</scope>
    <source>
        <strain evidence="8">IBT 30069</strain>
    </source>
</reference>
<reference evidence="8" key="2">
    <citation type="journal article" date="2023" name="IMA Fungus">
        <title>Comparative genomic study of the Penicillium genus elucidates a diverse pangenome and 15 lateral gene transfer events.</title>
        <authorList>
            <person name="Petersen C."/>
            <person name="Sorensen T."/>
            <person name="Nielsen M.R."/>
            <person name="Sondergaard T.E."/>
            <person name="Sorensen J.L."/>
            <person name="Fitzpatrick D.A."/>
            <person name="Frisvad J.C."/>
            <person name="Nielsen K.L."/>
        </authorList>
    </citation>
    <scope>NUCLEOTIDE SEQUENCE</scope>
    <source>
        <strain evidence="8">IBT 30069</strain>
    </source>
</reference>
<evidence type="ECO:0000256" key="4">
    <source>
        <dbReference type="ARBA" id="ARBA00023163"/>
    </source>
</evidence>
<dbReference type="AlphaFoldDB" id="A0A9W9KD94"/>
<sequence>MSVREFLGITAQSVWSESIPQIRSEACCESRVRTALAIRKTASGLISSGMFDYIVQMTAKLPIPRLPRGRRDTGGRTAQACETCRERKCKCDGVRPTCSQCLAQGLGNCFYPERKVVQQQKTIDSMRSELKYYQELLRNLSQESKGPIANRVTKAHGQEKTGRDAAPSSSSESLFSFEQDEVANEDFNRNETSRATGFMGNSSEVAWMHHLNLQFPKQKDQGPVVDISSSNYHVDHQAMSNTIATSIYALPQKKLADDLFELYLVNVNEFLPIVRKDVFMVQYQQCYLGKGIFPGRKWLAVLNMIFAIACAFNRLSGRETVPGFDESIFSARAKSLSLSENVLYEHSDLQQIQAETLMAFLLLTQSQINRSWKIIGIAVRSGIALGLNLEIRIIGLDMKSGEARKQLWWSMFRLESLLSTMTGRASCLGNASSSASPPFLNPDLNLAIPDISQPRNRLQWTIDLGGLDEEQKVYQVSFLKSLEPSQSLYNFYMADLALISHGIINDVNASGTPHLDRSGIESRISFYSESVDFWASAIHPSFSFQDGQITLLARESFFRSSLALNYYSVRILLNRPSLRGLPFDREWNSRCSNAKFAGERALKRLQACLGAIAQFPDQPDLTWYYQIPQWWNILHILTQSTVNLLLDISMDHKLASEPLFPVESAIWAGVKKALCWFHCLGKTSESALRAFRFFSTCIERMAPDKAYDMDCLSPTVGQSESFSDAVRSGYQVKLEANITSPVGDIEGTNDTKSSKWDSNLNEEDAQSSLAAECVSCPGASAVLDTDQNLSDSLLNTDVAVENLLFTLVELNQ</sequence>
<keyword evidence="4" id="KW-0804">Transcription</keyword>
<dbReference type="InterPro" id="IPR053230">
    <property type="entry name" value="Trans_reg_galc"/>
</dbReference>
<dbReference type="OrthoDB" id="5296287at2759"/>
<dbReference type="PANTHER" id="PTHR47654">
    <property type="entry name" value="ZN(II)2CYS6 TRANSCRIPTION FACTOR (EUROFUNG)-RELATED"/>
    <property type="match status" value="1"/>
</dbReference>
<feature type="region of interest" description="Disordered" evidence="6">
    <location>
        <begin position="154"/>
        <end position="173"/>
    </location>
</feature>
<proteinExistence type="predicted"/>
<organism evidence="8 9">
    <name type="scientific">Penicillium angulare</name>
    <dbReference type="NCBI Taxonomy" id="116970"/>
    <lineage>
        <taxon>Eukaryota</taxon>
        <taxon>Fungi</taxon>
        <taxon>Dikarya</taxon>
        <taxon>Ascomycota</taxon>
        <taxon>Pezizomycotina</taxon>
        <taxon>Eurotiomycetes</taxon>
        <taxon>Eurotiomycetidae</taxon>
        <taxon>Eurotiales</taxon>
        <taxon>Aspergillaceae</taxon>
        <taxon>Penicillium</taxon>
    </lineage>
</organism>